<keyword evidence="1" id="KW-1133">Transmembrane helix</keyword>
<dbReference type="RefSeq" id="WP_067788265.1">
    <property type="nucleotide sequence ID" value="NZ_CP016545.1"/>
</dbReference>
<keyword evidence="1" id="KW-0812">Transmembrane</keyword>
<feature type="transmembrane region" description="Helical" evidence="1">
    <location>
        <begin position="142"/>
        <end position="164"/>
    </location>
</feature>
<organism evidence="2 3">
    <name type="scientific">Paraurantiacibacter namhicola</name>
    <dbReference type="NCBI Taxonomy" id="645517"/>
    <lineage>
        <taxon>Bacteria</taxon>
        <taxon>Pseudomonadati</taxon>
        <taxon>Pseudomonadota</taxon>
        <taxon>Alphaproteobacteria</taxon>
        <taxon>Sphingomonadales</taxon>
        <taxon>Erythrobacteraceae</taxon>
        <taxon>Paraurantiacibacter</taxon>
    </lineage>
</organism>
<feature type="transmembrane region" description="Helical" evidence="1">
    <location>
        <begin position="36"/>
        <end position="53"/>
    </location>
</feature>
<dbReference type="KEGG" id="anh:A6F65_01997"/>
<dbReference type="Pfam" id="PF13858">
    <property type="entry name" value="DUF4199"/>
    <property type="match status" value="1"/>
</dbReference>
<evidence type="ECO:0000313" key="3">
    <source>
        <dbReference type="Proteomes" id="UP000092698"/>
    </source>
</evidence>
<protein>
    <recommendedName>
        <fullName evidence="4">DUF4199 domain-containing protein</fullName>
    </recommendedName>
</protein>
<gene>
    <name evidence="2" type="ORF">A6F65_01997</name>
</gene>
<proteinExistence type="predicted"/>
<feature type="transmembrane region" description="Helical" evidence="1">
    <location>
        <begin position="5"/>
        <end position="24"/>
    </location>
</feature>
<keyword evidence="3" id="KW-1185">Reference proteome</keyword>
<accession>A0A1C7DA30</accession>
<dbReference type="STRING" id="645517.A6F65_01997"/>
<name>A0A1C7DA30_9SPHN</name>
<keyword evidence="1" id="KW-0472">Membrane</keyword>
<evidence type="ECO:0008006" key="4">
    <source>
        <dbReference type="Google" id="ProtNLM"/>
    </source>
</evidence>
<sequence length="176" mass="19132">MFRYALIFGSIAGVVAIAIISLILLSVGGNHSSSEFLGYLVMLVVMMLVFVGIKRYRDMEQGGVIRFGTALGLGVAITAVAGVFYVLSWELFLAATDYAFITEYSNGLLAEARAMPDAVQSAERIKEIEASVTLYRNPAFRMMISFIELFPVGLFVSLLSAFLLRKPGFLPANSPA</sequence>
<dbReference type="InterPro" id="IPR025250">
    <property type="entry name" value="DUF4199"/>
</dbReference>
<dbReference type="AlphaFoldDB" id="A0A1C7DA30"/>
<dbReference type="Proteomes" id="UP000092698">
    <property type="component" value="Chromosome"/>
</dbReference>
<reference evidence="2 3" key="1">
    <citation type="submission" date="2016-07" db="EMBL/GenBank/DDBJ databases">
        <title>Complete genome sequence of Altererythrobacter namhicola JCM 16345T, containing esterase-encoding genes.</title>
        <authorList>
            <person name="Cheng H."/>
            <person name="Wu Y.-H."/>
            <person name="Jian S.-L."/>
            <person name="Huo Y.-Y."/>
            <person name="Wang C.-S."/>
            <person name="Xu X.-W."/>
        </authorList>
    </citation>
    <scope>NUCLEOTIDE SEQUENCE [LARGE SCALE GENOMIC DNA]</scope>
    <source>
        <strain evidence="2 3">JCM 16345</strain>
    </source>
</reference>
<evidence type="ECO:0000313" key="2">
    <source>
        <dbReference type="EMBL" id="ANU08287.1"/>
    </source>
</evidence>
<dbReference type="EMBL" id="CP016545">
    <property type="protein sequence ID" value="ANU08287.1"/>
    <property type="molecule type" value="Genomic_DNA"/>
</dbReference>
<evidence type="ECO:0000256" key="1">
    <source>
        <dbReference type="SAM" id="Phobius"/>
    </source>
</evidence>
<feature type="transmembrane region" description="Helical" evidence="1">
    <location>
        <begin position="65"/>
        <end position="87"/>
    </location>
</feature>